<evidence type="ECO:0000313" key="3">
    <source>
        <dbReference type="EMBL" id="KRZ98736.1"/>
    </source>
</evidence>
<accession>A0A0V1PR82</accession>
<dbReference type="GeneID" id="26842518"/>
<dbReference type="PANTHER" id="PTHR10859:SF91">
    <property type="entry name" value="DOLICHYL-PHOSPHATE BETA-GLUCOSYLTRANSFERASE"/>
    <property type="match status" value="1"/>
</dbReference>
<keyword evidence="1" id="KW-0472">Membrane</keyword>
<name>A0A0V1PR82_9ASCO</name>
<dbReference type="OrthoDB" id="3784at2759"/>
<feature type="transmembrane region" description="Helical" evidence="1">
    <location>
        <begin position="6"/>
        <end position="23"/>
    </location>
</feature>
<keyword evidence="1" id="KW-0812">Transmembrane</keyword>
<dbReference type="InterPro" id="IPR001173">
    <property type="entry name" value="Glyco_trans_2-like"/>
</dbReference>
<comment type="caution">
    <text evidence="3">The sequence shown here is derived from an EMBL/GenBank/DDBJ whole genome shotgun (WGS) entry which is preliminary data.</text>
</comment>
<sequence length="191" mass="21114">MLVYILLFAAALAICIYSIIVLFSHKPREPTPSELTYTTNDSAGEHYKLPSRINSSTSEYKDDGIQLSVVIPCFNETQRLGKMLSECIEHLDANYPSQYEIIIVDDGSLDKSDEFALRKANEFRLKPHVMRVVKLSKNRGKGGAVTHGLLHSRGKYSLFADADGATKFSDADKLVAYLSSVDNNKPAIAIG</sequence>
<dbReference type="GO" id="GO:0006487">
    <property type="term" value="P:protein N-linked glycosylation"/>
    <property type="evidence" value="ECO:0007669"/>
    <property type="project" value="TreeGrafter"/>
</dbReference>
<gene>
    <name evidence="3" type="ORF">AC631_05509</name>
</gene>
<dbReference type="RefSeq" id="XP_015464839.1">
    <property type="nucleotide sequence ID" value="XM_015614338.1"/>
</dbReference>
<feature type="non-terminal residue" evidence="3">
    <location>
        <position position="191"/>
    </location>
</feature>
<organism evidence="3 4">
    <name type="scientific">Debaryomyces fabryi</name>
    <dbReference type="NCBI Taxonomy" id="58627"/>
    <lineage>
        <taxon>Eukaryota</taxon>
        <taxon>Fungi</taxon>
        <taxon>Dikarya</taxon>
        <taxon>Ascomycota</taxon>
        <taxon>Saccharomycotina</taxon>
        <taxon>Pichiomycetes</taxon>
        <taxon>Debaryomycetaceae</taxon>
        <taxon>Debaryomyces</taxon>
    </lineage>
</organism>
<keyword evidence="4" id="KW-1185">Reference proteome</keyword>
<reference evidence="3 4" key="1">
    <citation type="submission" date="2015-11" db="EMBL/GenBank/DDBJ databases">
        <title>The genome of Debaryomyces fabryi.</title>
        <authorList>
            <person name="Tafer H."/>
            <person name="Lopandic K."/>
        </authorList>
    </citation>
    <scope>NUCLEOTIDE SEQUENCE [LARGE SCALE GENOMIC DNA]</scope>
    <source>
        <strain evidence="3 4">CBS 789</strain>
    </source>
</reference>
<keyword evidence="1" id="KW-1133">Transmembrane helix</keyword>
<evidence type="ECO:0000313" key="4">
    <source>
        <dbReference type="Proteomes" id="UP000054251"/>
    </source>
</evidence>
<evidence type="ECO:0000256" key="1">
    <source>
        <dbReference type="SAM" id="Phobius"/>
    </source>
</evidence>
<dbReference type="Gene3D" id="3.90.550.10">
    <property type="entry name" value="Spore Coat Polysaccharide Biosynthesis Protein SpsA, Chain A"/>
    <property type="match status" value="1"/>
</dbReference>
<dbReference type="InterPro" id="IPR029044">
    <property type="entry name" value="Nucleotide-diphossugar_trans"/>
</dbReference>
<dbReference type="SUPFAM" id="SSF53448">
    <property type="entry name" value="Nucleotide-diphospho-sugar transferases"/>
    <property type="match status" value="1"/>
</dbReference>
<dbReference type="AlphaFoldDB" id="A0A0V1PR82"/>
<evidence type="ECO:0000259" key="2">
    <source>
        <dbReference type="Pfam" id="PF00535"/>
    </source>
</evidence>
<dbReference type="Proteomes" id="UP000054251">
    <property type="component" value="Unassembled WGS sequence"/>
</dbReference>
<dbReference type="EMBL" id="LMYN01000220">
    <property type="protein sequence ID" value="KRZ98736.1"/>
    <property type="molecule type" value="Genomic_DNA"/>
</dbReference>
<dbReference type="PANTHER" id="PTHR10859">
    <property type="entry name" value="GLYCOSYL TRANSFERASE"/>
    <property type="match status" value="1"/>
</dbReference>
<dbReference type="Pfam" id="PF00535">
    <property type="entry name" value="Glycos_transf_2"/>
    <property type="match status" value="1"/>
</dbReference>
<dbReference type="GO" id="GO:0005789">
    <property type="term" value="C:endoplasmic reticulum membrane"/>
    <property type="evidence" value="ECO:0007669"/>
    <property type="project" value="TreeGrafter"/>
</dbReference>
<protein>
    <recommendedName>
        <fullName evidence="2">Glycosyltransferase 2-like domain-containing protein</fullName>
    </recommendedName>
</protein>
<feature type="domain" description="Glycosyltransferase 2-like" evidence="2">
    <location>
        <begin position="68"/>
        <end position="179"/>
    </location>
</feature>
<proteinExistence type="predicted"/>